<reference evidence="4" key="2">
    <citation type="journal article" date="2023" name="BMC Genomics">
        <title>Pest status, molecular evolution, and epigenetic factors derived from the genome assembly of Frankliniella fusca, a thysanopteran phytovirus vector.</title>
        <authorList>
            <person name="Catto M.A."/>
            <person name="Labadie P.E."/>
            <person name="Jacobson A.L."/>
            <person name="Kennedy G.G."/>
            <person name="Srinivasan R."/>
            <person name="Hunt B.G."/>
        </authorList>
    </citation>
    <scope>NUCLEOTIDE SEQUENCE</scope>
    <source>
        <strain evidence="4">PL_HMW_Pooled</strain>
    </source>
</reference>
<evidence type="ECO:0000259" key="3">
    <source>
        <dbReference type="PROSITE" id="PS50157"/>
    </source>
</evidence>
<name>A0AAE1H7C5_9NEOP</name>
<accession>A0AAE1H7C5</accession>
<organism evidence="4 5">
    <name type="scientific">Frankliniella fusca</name>
    <dbReference type="NCBI Taxonomy" id="407009"/>
    <lineage>
        <taxon>Eukaryota</taxon>
        <taxon>Metazoa</taxon>
        <taxon>Ecdysozoa</taxon>
        <taxon>Arthropoda</taxon>
        <taxon>Hexapoda</taxon>
        <taxon>Insecta</taxon>
        <taxon>Pterygota</taxon>
        <taxon>Neoptera</taxon>
        <taxon>Paraneoptera</taxon>
        <taxon>Thysanoptera</taxon>
        <taxon>Terebrantia</taxon>
        <taxon>Thripoidea</taxon>
        <taxon>Thripidae</taxon>
        <taxon>Frankliniella</taxon>
    </lineage>
</organism>
<feature type="domain" description="C2H2-type" evidence="3">
    <location>
        <begin position="29"/>
        <end position="56"/>
    </location>
</feature>
<keyword evidence="1" id="KW-0479">Metal-binding</keyword>
<dbReference type="EMBL" id="JAHWGI010000440">
    <property type="protein sequence ID" value="KAK3915511.1"/>
    <property type="molecule type" value="Genomic_DNA"/>
</dbReference>
<dbReference type="Gene3D" id="3.30.160.60">
    <property type="entry name" value="Classic Zinc Finger"/>
    <property type="match status" value="1"/>
</dbReference>
<dbReference type="SUPFAM" id="SSF57667">
    <property type="entry name" value="beta-beta-alpha zinc fingers"/>
    <property type="match status" value="1"/>
</dbReference>
<keyword evidence="5" id="KW-1185">Reference proteome</keyword>
<protein>
    <submittedName>
        <fullName evidence="4">Longitudinals lacking protein, isoform G</fullName>
    </submittedName>
</protein>
<feature type="region of interest" description="Disordered" evidence="2">
    <location>
        <begin position="80"/>
        <end position="107"/>
    </location>
</feature>
<evidence type="ECO:0000313" key="4">
    <source>
        <dbReference type="EMBL" id="KAK3915511.1"/>
    </source>
</evidence>
<comment type="caution">
    <text evidence="4">The sequence shown here is derived from an EMBL/GenBank/DDBJ whole genome shotgun (WGS) entry which is preliminary data.</text>
</comment>
<keyword evidence="1" id="KW-0863">Zinc-finger</keyword>
<dbReference type="AlphaFoldDB" id="A0AAE1H7C5"/>
<proteinExistence type="predicted"/>
<dbReference type="SMART" id="SM00355">
    <property type="entry name" value="ZnF_C2H2"/>
    <property type="match status" value="2"/>
</dbReference>
<dbReference type="GO" id="GO:0008270">
    <property type="term" value="F:zinc ion binding"/>
    <property type="evidence" value="ECO:0007669"/>
    <property type="project" value="UniProtKB-KW"/>
</dbReference>
<sequence>MTSSILRLSHCVCFTEQYTFTSHASADRFTCYRCGKLYRHKATLYTHLRYECGKEPSFSCPHCPLRAKRKATLLLHIRRKHSDRPRPRRPAASRTLPEPFPVLRRFD</sequence>
<dbReference type="PROSITE" id="PS50157">
    <property type="entry name" value="ZINC_FINGER_C2H2_2"/>
    <property type="match status" value="1"/>
</dbReference>
<evidence type="ECO:0000313" key="5">
    <source>
        <dbReference type="Proteomes" id="UP001219518"/>
    </source>
</evidence>
<dbReference type="InterPro" id="IPR036236">
    <property type="entry name" value="Znf_C2H2_sf"/>
</dbReference>
<reference evidence="4" key="1">
    <citation type="submission" date="2021-07" db="EMBL/GenBank/DDBJ databases">
        <authorList>
            <person name="Catto M.A."/>
            <person name="Jacobson A."/>
            <person name="Kennedy G."/>
            <person name="Labadie P."/>
            <person name="Hunt B.G."/>
            <person name="Srinivasan R."/>
        </authorList>
    </citation>
    <scope>NUCLEOTIDE SEQUENCE</scope>
    <source>
        <strain evidence="4">PL_HMW_Pooled</strain>
        <tissue evidence="4">Head</tissue>
    </source>
</reference>
<dbReference type="Proteomes" id="UP001219518">
    <property type="component" value="Unassembled WGS sequence"/>
</dbReference>
<gene>
    <name evidence="4" type="ORF">KUF71_005818</name>
</gene>
<feature type="compositionally biased region" description="Basic residues" evidence="2">
    <location>
        <begin position="80"/>
        <end position="91"/>
    </location>
</feature>
<dbReference type="InterPro" id="IPR013087">
    <property type="entry name" value="Znf_C2H2_type"/>
</dbReference>
<evidence type="ECO:0000256" key="1">
    <source>
        <dbReference type="PROSITE-ProRule" id="PRU00042"/>
    </source>
</evidence>
<evidence type="ECO:0000256" key="2">
    <source>
        <dbReference type="SAM" id="MobiDB-lite"/>
    </source>
</evidence>
<keyword evidence="1" id="KW-0862">Zinc</keyword>